<reference evidence="1 2" key="1">
    <citation type="submission" date="2024-09" db="EMBL/GenBank/DDBJ databases">
        <title>Chromosome-scale assembly of Riccia sorocarpa.</title>
        <authorList>
            <person name="Paukszto L."/>
        </authorList>
    </citation>
    <scope>NUCLEOTIDE SEQUENCE [LARGE SCALE GENOMIC DNA]</scope>
    <source>
        <strain evidence="1">LP-2024</strain>
        <tissue evidence="1">Aerial parts of the thallus</tissue>
    </source>
</reference>
<protein>
    <submittedName>
        <fullName evidence="1">Uncharacterized protein</fullName>
    </submittedName>
</protein>
<dbReference type="AlphaFoldDB" id="A0ABD3HD77"/>
<dbReference type="Proteomes" id="UP001633002">
    <property type="component" value="Unassembled WGS sequence"/>
</dbReference>
<organism evidence="1 2">
    <name type="scientific">Riccia sorocarpa</name>
    <dbReference type="NCBI Taxonomy" id="122646"/>
    <lineage>
        <taxon>Eukaryota</taxon>
        <taxon>Viridiplantae</taxon>
        <taxon>Streptophyta</taxon>
        <taxon>Embryophyta</taxon>
        <taxon>Marchantiophyta</taxon>
        <taxon>Marchantiopsida</taxon>
        <taxon>Marchantiidae</taxon>
        <taxon>Marchantiales</taxon>
        <taxon>Ricciaceae</taxon>
        <taxon>Riccia</taxon>
    </lineage>
</organism>
<dbReference type="EMBL" id="JBJQOH010000004">
    <property type="protein sequence ID" value="KAL3689477.1"/>
    <property type="molecule type" value="Genomic_DNA"/>
</dbReference>
<name>A0ABD3HD77_9MARC</name>
<comment type="caution">
    <text evidence="1">The sequence shown here is derived from an EMBL/GenBank/DDBJ whole genome shotgun (WGS) entry which is preliminary data.</text>
</comment>
<gene>
    <name evidence="1" type="ORF">R1sor_015786</name>
</gene>
<accession>A0ABD3HD77</accession>
<sequence length="114" mass="12773">MGKKRMRQEAGIAAKRHEREKRATITWQADEQFWVLEGGELVEPVDVYPEQLRLDFAIYADAVTAFFANNDDAAVIFDDELPLLGCAAYALAHDGERDGIPEEQKYGVVDAEAD</sequence>
<proteinExistence type="predicted"/>
<keyword evidence="2" id="KW-1185">Reference proteome</keyword>
<evidence type="ECO:0000313" key="2">
    <source>
        <dbReference type="Proteomes" id="UP001633002"/>
    </source>
</evidence>
<evidence type="ECO:0000313" key="1">
    <source>
        <dbReference type="EMBL" id="KAL3689477.1"/>
    </source>
</evidence>